<proteinExistence type="predicted"/>
<dbReference type="EMBL" id="JAHLQF010000001">
    <property type="protein sequence ID" value="MBU5483381.1"/>
    <property type="molecule type" value="Genomic_DNA"/>
</dbReference>
<gene>
    <name evidence="2" type="ORF">KQI86_03510</name>
</gene>
<protein>
    <submittedName>
        <fullName evidence="2">Ketopantoate reductase family protein</fullName>
    </submittedName>
</protein>
<feature type="domain" description="Ketopantoate reductase N-terminal" evidence="1">
    <location>
        <begin position="3"/>
        <end position="154"/>
    </location>
</feature>
<dbReference type="Proteomes" id="UP000726170">
    <property type="component" value="Unassembled WGS sequence"/>
</dbReference>
<keyword evidence="3" id="KW-1185">Reference proteome</keyword>
<comment type="caution">
    <text evidence="2">The sequence shown here is derived from an EMBL/GenBank/DDBJ whole genome shotgun (WGS) entry which is preliminary data.</text>
</comment>
<evidence type="ECO:0000313" key="3">
    <source>
        <dbReference type="Proteomes" id="UP000726170"/>
    </source>
</evidence>
<sequence>MKILVYGAGVLGSYLAYEFSKVGHDVYILARRKRYDALKNEGLIIEHHIQKQITVTNVNVVNSFDKMDEYDAVFVVMQRIQIDDVLPILAKNEKCKLYVLVGNNGEAEKTYSKFINMSHGEKTLLFGFQGSGGRRENNRVISVHKGKVDFAIGNIIKDTEYKKIIDKIFDGTKIKLWYCDNIDSWLKYHLAVIMPIAYAVHWAKGDMKKISKSKDILYLTLQAMQEGIEVLINLGYPPEPKSILKILKWPNWVWYLPFKIVTGTKIGSLAAGDHAMAAINEMNLLFLEFLEIKRKSNIKTPSLDKLESYLIKNS</sequence>
<evidence type="ECO:0000313" key="2">
    <source>
        <dbReference type="EMBL" id="MBU5483381.1"/>
    </source>
</evidence>
<dbReference type="RefSeq" id="WP_216437764.1">
    <property type="nucleotide sequence ID" value="NZ_JAHLQF010000001.1"/>
</dbReference>
<evidence type="ECO:0000259" key="1">
    <source>
        <dbReference type="Pfam" id="PF02558"/>
    </source>
</evidence>
<dbReference type="InterPro" id="IPR013332">
    <property type="entry name" value="KPR_N"/>
</dbReference>
<accession>A0ABS6EDU3</accession>
<organism evidence="2 3">
    <name type="scientific">Clostridium mobile</name>
    <dbReference type="NCBI Taxonomy" id="2841512"/>
    <lineage>
        <taxon>Bacteria</taxon>
        <taxon>Bacillati</taxon>
        <taxon>Bacillota</taxon>
        <taxon>Clostridia</taxon>
        <taxon>Eubacteriales</taxon>
        <taxon>Clostridiaceae</taxon>
        <taxon>Clostridium</taxon>
    </lineage>
</organism>
<name>A0ABS6EDU3_9CLOT</name>
<reference evidence="2 3" key="1">
    <citation type="submission" date="2021-06" db="EMBL/GenBank/DDBJ databases">
        <authorList>
            <person name="Sun Q."/>
            <person name="Li D."/>
        </authorList>
    </citation>
    <scope>NUCLEOTIDE SEQUENCE [LARGE SCALE GENOMIC DNA]</scope>
    <source>
        <strain evidence="2 3">MSJ-11</strain>
    </source>
</reference>
<dbReference type="Pfam" id="PF02558">
    <property type="entry name" value="ApbA"/>
    <property type="match status" value="1"/>
</dbReference>